<comment type="similarity">
    <text evidence="3">Belongs to the HAD-like hydrolase superfamily. SerB family.</text>
</comment>
<dbReference type="SUPFAM" id="SSF56784">
    <property type="entry name" value="HAD-like"/>
    <property type="match status" value="1"/>
</dbReference>
<evidence type="ECO:0000256" key="13">
    <source>
        <dbReference type="ARBA" id="ARBA00048523"/>
    </source>
</evidence>
<organism evidence="15 16">
    <name type="scientific">Micavibrio aeruginosavorus</name>
    <dbReference type="NCBI Taxonomy" id="349221"/>
    <lineage>
        <taxon>Bacteria</taxon>
        <taxon>Pseudomonadati</taxon>
        <taxon>Bdellovibrionota</taxon>
        <taxon>Bdellovibrionia</taxon>
        <taxon>Bdellovibrionales</taxon>
        <taxon>Pseudobdellovibrionaceae</taxon>
        <taxon>Micavibrio</taxon>
    </lineage>
</organism>
<evidence type="ECO:0000256" key="3">
    <source>
        <dbReference type="ARBA" id="ARBA00009184"/>
    </source>
</evidence>
<dbReference type="PANTHER" id="PTHR43344:SF2">
    <property type="entry name" value="PHOSPHOSERINE PHOSPHATASE"/>
    <property type="match status" value="1"/>
</dbReference>
<dbReference type="Gene3D" id="3.40.50.1000">
    <property type="entry name" value="HAD superfamily/HAD-like"/>
    <property type="match status" value="1"/>
</dbReference>
<proteinExistence type="inferred from homology"/>
<dbReference type="PANTHER" id="PTHR43344">
    <property type="entry name" value="PHOSPHOSERINE PHOSPHATASE"/>
    <property type="match status" value="1"/>
</dbReference>
<dbReference type="InterPro" id="IPR050582">
    <property type="entry name" value="HAD-like_SerB"/>
</dbReference>
<dbReference type="SFLD" id="SFLDG01136">
    <property type="entry name" value="C1.6:_Phosphoserine_Phosphatas"/>
    <property type="match status" value="1"/>
</dbReference>
<keyword evidence="8" id="KW-0378">Hydrolase</keyword>
<dbReference type="AlphaFoldDB" id="A0A2W5A5N4"/>
<comment type="cofactor">
    <cofactor evidence="1">
        <name>Mg(2+)</name>
        <dbReference type="ChEBI" id="CHEBI:18420"/>
    </cofactor>
</comment>
<dbReference type="NCBIfam" id="TIGR01488">
    <property type="entry name" value="HAD-SF-IB"/>
    <property type="match status" value="1"/>
</dbReference>
<keyword evidence="10" id="KW-0718">Serine biosynthesis</keyword>
<keyword evidence="7" id="KW-0479">Metal-binding</keyword>
<feature type="active site" description="Nucleophile" evidence="14">
    <location>
        <position position="88"/>
    </location>
</feature>
<dbReference type="SFLD" id="SFLDG01137">
    <property type="entry name" value="C1.6.1:_Phosphoserine_Phosphat"/>
    <property type="match status" value="1"/>
</dbReference>
<evidence type="ECO:0000256" key="1">
    <source>
        <dbReference type="ARBA" id="ARBA00001946"/>
    </source>
</evidence>
<dbReference type="GO" id="GO:0005737">
    <property type="term" value="C:cytoplasm"/>
    <property type="evidence" value="ECO:0007669"/>
    <property type="project" value="TreeGrafter"/>
</dbReference>
<accession>A0A2W5A5N4</accession>
<dbReference type="UniPathway" id="UPA00135">
    <property type="reaction ID" value="UER00198"/>
</dbReference>
<evidence type="ECO:0000256" key="4">
    <source>
        <dbReference type="ARBA" id="ARBA00012640"/>
    </source>
</evidence>
<evidence type="ECO:0000256" key="2">
    <source>
        <dbReference type="ARBA" id="ARBA00005135"/>
    </source>
</evidence>
<evidence type="ECO:0000256" key="12">
    <source>
        <dbReference type="ARBA" id="ARBA00048138"/>
    </source>
</evidence>
<dbReference type="GO" id="GO:0000287">
    <property type="term" value="F:magnesium ion binding"/>
    <property type="evidence" value="ECO:0007669"/>
    <property type="project" value="TreeGrafter"/>
</dbReference>
<evidence type="ECO:0000256" key="11">
    <source>
        <dbReference type="ARBA" id="ARBA00031693"/>
    </source>
</evidence>
<evidence type="ECO:0000256" key="10">
    <source>
        <dbReference type="ARBA" id="ARBA00023299"/>
    </source>
</evidence>
<evidence type="ECO:0000256" key="9">
    <source>
        <dbReference type="ARBA" id="ARBA00022842"/>
    </source>
</evidence>
<dbReference type="NCBIfam" id="TIGR00338">
    <property type="entry name" value="serB"/>
    <property type="match status" value="1"/>
</dbReference>
<evidence type="ECO:0000256" key="14">
    <source>
        <dbReference type="PIRSR" id="PIRSR604469-1"/>
    </source>
</evidence>
<dbReference type="SFLD" id="SFLDS00003">
    <property type="entry name" value="Haloacid_Dehalogenase"/>
    <property type="match status" value="1"/>
</dbReference>
<dbReference type="GO" id="GO:0036424">
    <property type="term" value="F:L-phosphoserine phosphatase activity"/>
    <property type="evidence" value="ECO:0007669"/>
    <property type="project" value="InterPro"/>
</dbReference>
<dbReference type="InterPro" id="IPR004469">
    <property type="entry name" value="PSP"/>
</dbReference>
<comment type="caution">
    <text evidence="15">The sequence shown here is derived from an EMBL/GenBank/DDBJ whole genome shotgun (WGS) entry which is preliminary data.</text>
</comment>
<dbReference type="InterPro" id="IPR036412">
    <property type="entry name" value="HAD-like_sf"/>
</dbReference>
<reference evidence="15 16" key="1">
    <citation type="submission" date="2017-08" db="EMBL/GenBank/DDBJ databases">
        <title>Infants hospitalized years apart are colonized by the same room-sourced microbial strains.</title>
        <authorList>
            <person name="Brooks B."/>
            <person name="Olm M.R."/>
            <person name="Firek B.A."/>
            <person name="Baker R."/>
            <person name="Thomas B.C."/>
            <person name="Morowitz M.J."/>
            <person name="Banfield J.F."/>
        </authorList>
    </citation>
    <scope>NUCLEOTIDE SEQUENCE [LARGE SCALE GENOMIC DNA]</scope>
    <source>
        <strain evidence="15">S2_018_000_R2_104</strain>
    </source>
</reference>
<dbReference type="InterPro" id="IPR023214">
    <property type="entry name" value="HAD_sf"/>
</dbReference>
<evidence type="ECO:0000313" key="15">
    <source>
        <dbReference type="EMBL" id="PZO88776.1"/>
    </source>
</evidence>
<evidence type="ECO:0000256" key="6">
    <source>
        <dbReference type="ARBA" id="ARBA00022605"/>
    </source>
</evidence>
<dbReference type="Pfam" id="PF12710">
    <property type="entry name" value="HAD"/>
    <property type="match status" value="1"/>
</dbReference>
<sequence length="287" mass="30632">MKHRLTLLSSDLPLSIVHLERCEKFIEENGLGLAGKPEWLEPHAAAKITVVNAPTLQQMKELRALFAAELIDILCTKDGISPKLLLADMDSTIVTTETLDELAGKAGIKEHIAAITARAMNGELDFHAALRERVSLLKGLPLAALKETLDETVLCDGAAEIISAMKAHGMTCVLVSGGFTYFTGAVAALAGFDHHHGNTLNDDGATLLGTVGDDILDKDAKLAFLKSYAQKLGINLGETIAIGDGANDLPMLAAAGTGIGYRPKPILEESLPNILKYADLDRLKYLL</sequence>
<evidence type="ECO:0000256" key="8">
    <source>
        <dbReference type="ARBA" id="ARBA00022801"/>
    </source>
</evidence>
<keyword evidence="9" id="KW-0460">Magnesium</keyword>
<protein>
    <recommendedName>
        <fullName evidence="5">Phosphoserine phosphatase</fullName>
        <ecNumber evidence="4">3.1.3.3</ecNumber>
    </recommendedName>
    <alternativeName>
        <fullName evidence="11">O-phosphoserine phosphohydrolase</fullName>
    </alternativeName>
</protein>
<dbReference type="EMBL" id="QFNK01000008">
    <property type="protein sequence ID" value="PZO88776.1"/>
    <property type="molecule type" value="Genomic_DNA"/>
</dbReference>
<feature type="active site" description="Proton donor" evidence="14">
    <location>
        <position position="90"/>
    </location>
</feature>
<dbReference type="GO" id="GO:0006564">
    <property type="term" value="P:L-serine biosynthetic process"/>
    <property type="evidence" value="ECO:0007669"/>
    <property type="project" value="UniProtKB-KW"/>
</dbReference>
<comment type="catalytic activity">
    <reaction evidence="12">
        <text>O-phospho-L-serine + H2O = L-serine + phosphate</text>
        <dbReference type="Rhea" id="RHEA:21208"/>
        <dbReference type="ChEBI" id="CHEBI:15377"/>
        <dbReference type="ChEBI" id="CHEBI:33384"/>
        <dbReference type="ChEBI" id="CHEBI:43474"/>
        <dbReference type="ChEBI" id="CHEBI:57524"/>
        <dbReference type="EC" id="3.1.3.3"/>
    </reaction>
</comment>
<name>A0A2W5A5N4_9BACT</name>
<evidence type="ECO:0000256" key="7">
    <source>
        <dbReference type="ARBA" id="ARBA00022723"/>
    </source>
</evidence>
<gene>
    <name evidence="15" type="primary">serB</name>
    <name evidence="15" type="ORF">DI626_01020</name>
</gene>
<dbReference type="SFLD" id="SFLDF00029">
    <property type="entry name" value="phosphoserine_phosphatase"/>
    <property type="match status" value="1"/>
</dbReference>
<comment type="pathway">
    <text evidence="2">Amino-acid biosynthesis; L-serine biosynthesis; L-serine from 3-phospho-D-glycerate: step 3/3.</text>
</comment>
<keyword evidence="6" id="KW-0028">Amino-acid biosynthesis</keyword>
<dbReference type="Proteomes" id="UP000249557">
    <property type="component" value="Unassembled WGS sequence"/>
</dbReference>
<evidence type="ECO:0000256" key="5">
    <source>
        <dbReference type="ARBA" id="ARBA00015196"/>
    </source>
</evidence>
<dbReference type="EC" id="3.1.3.3" evidence="4"/>
<evidence type="ECO:0000313" key="16">
    <source>
        <dbReference type="Proteomes" id="UP000249557"/>
    </source>
</evidence>
<comment type="catalytic activity">
    <reaction evidence="13">
        <text>O-phospho-D-serine + H2O = D-serine + phosphate</text>
        <dbReference type="Rhea" id="RHEA:24873"/>
        <dbReference type="ChEBI" id="CHEBI:15377"/>
        <dbReference type="ChEBI" id="CHEBI:35247"/>
        <dbReference type="ChEBI" id="CHEBI:43474"/>
        <dbReference type="ChEBI" id="CHEBI:58680"/>
        <dbReference type="EC" id="3.1.3.3"/>
    </reaction>
</comment>